<dbReference type="Gene3D" id="1.10.10.10">
    <property type="entry name" value="Winged helix-like DNA-binding domain superfamily/Winged helix DNA-binding domain"/>
    <property type="match status" value="1"/>
</dbReference>
<dbReference type="Pfam" id="PF03466">
    <property type="entry name" value="LysR_substrate"/>
    <property type="match status" value="1"/>
</dbReference>
<dbReference type="InterPro" id="IPR036390">
    <property type="entry name" value="WH_DNA-bd_sf"/>
</dbReference>
<evidence type="ECO:0000256" key="1">
    <source>
        <dbReference type="ARBA" id="ARBA00009437"/>
    </source>
</evidence>
<evidence type="ECO:0000259" key="5">
    <source>
        <dbReference type="PROSITE" id="PS50931"/>
    </source>
</evidence>
<dbReference type="RefSeq" id="WP_172686235.1">
    <property type="nucleotide sequence ID" value="NZ_KP125893.1"/>
</dbReference>
<sequence length="300" mass="33841">MFISDEVLRIVHLVAHYQSIATAAEQLNKVPSALSYTIKKLEESLGVELFERKGRNIGLTPSGEYFIQHSKSILNDIDSLCRNTTLIHTGVEQKLTVAFNNIVPKNIISEFISEFEKAFDCTQLTVNTEVYNGCWDAIYHNRADVVVGAPHSVPSSDGIISEHVGYMDWDFVVGPQHALATHIRPLENRELRQYTAVCIRDTATNSIPLYAWHLEGQKALFVPDLEIAISLIKRNTAIGYLPHHLARPLLNNGRLIKKSMLEHKHATQLFVAAKTDGLGEAGRWCLEYWLRPDIKFRLNG</sequence>
<dbReference type="FunFam" id="1.10.10.10:FF:000001">
    <property type="entry name" value="LysR family transcriptional regulator"/>
    <property type="match status" value="1"/>
</dbReference>
<evidence type="ECO:0000256" key="2">
    <source>
        <dbReference type="ARBA" id="ARBA00023015"/>
    </source>
</evidence>
<keyword evidence="6" id="KW-0614">Plasmid</keyword>
<evidence type="ECO:0000256" key="4">
    <source>
        <dbReference type="ARBA" id="ARBA00023163"/>
    </source>
</evidence>
<dbReference type="InterPro" id="IPR036388">
    <property type="entry name" value="WH-like_DNA-bd_sf"/>
</dbReference>
<dbReference type="GO" id="GO:0003700">
    <property type="term" value="F:DNA-binding transcription factor activity"/>
    <property type="evidence" value="ECO:0007669"/>
    <property type="project" value="InterPro"/>
</dbReference>
<dbReference type="SUPFAM" id="SSF53850">
    <property type="entry name" value="Periplasmic binding protein-like II"/>
    <property type="match status" value="1"/>
</dbReference>
<accession>A0A0E3KI88</accession>
<geneLocation type="plasmid" evidence="6">
    <name>pHS08204</name>
</geneLocation>
<dbReference type="PANTHER" id="PTHR30126:SF18">
    <property type="entry name" value="LYSR FAMILY TRANSCRIPTIONAL REGULATOR"/>
    <property type="match status" value="1"/>
</dbReference>
<dbReference type="PROSITE" id="PS50931">
    <property type="entry name" value="HTH_LYSR"/>
    <property type="match status" value="1"/>
</dbReference>
<reference evidence="6" key="1">
    <citation type="submission" date="2014-11" db="EMBL/GenBank/DDBJ databases">
        <title>Molecular Dissection of F12 Plasmids Harboring blaKPC-2 From Clinicl Klebsiella pneumonia.</title>
        <authorList>
            <person name="Jiang X."/>
            <person name="Zhang Y."/>
            <person name="Shen P."/>
            <person name="Tang Y."/>
            <person name="Liang W."/>
            <person name="Li G."/>
        </authorList>
    </citation>
    <scope>NUCLEOTIDE SEQUENCE</scope>
    <source>
        <strain evidence="6">HS08204</strain>
        <plasmid evidence="6">pHS08204</plasmid>
    </source>
</reference>
<dbReference type="InterPro" id="IPR005119">
    <property type="entry name" value="LysR_subst-bd"/>
</dbReference>
<dbReference type="PANTHER" id="PTHR30126">
    <property type="entry name" value="HTH-TYPE TRANSCRIPTIONAL REGULATOR"/>
    <property type="match status" value="1"/>
</dbReference>
<dbReference type="GO" id="GO:0000976">
    <property type="term" value="F:transcription cis-regulatory region binding"/>
    <property type="evidence" value="ECO:0007669"/>
    <property type="project" value="TreeGrafter"/>
</dbReference>
<evidence type="ECO:0000256" key="3">
    <source>
        <dbReference type="ARBA" id="ARBA00023125"/>
    </source>
</evidence>
<dbReference type="Gene3D" id="3.40.190.290">
    <property type="match status" value="1"/>
</dbReference>
<dbReference type="Pfam" id="PF00126">
    <property type="entry name" value="HTH_1"/>
    <property type="match status" value="1"/>
</dbReference>
<evidence type="ECO:0000313" key="6">
    <source>
        <dbReference type="EMBL" id="AKA86865.1"/>
    </source>
</evidence>
<proteinExistence type="inferred from homology"/>
<dbReference type="AlphaFoldDB" id="A0A0E3KI88"/>
<dbReference type="SUPFAM" id="SSF46785">
    <property type="entry name" value="Winged helix' DNA-binding domain"/>
    <property type="match status" value="1"/>
</dbReference>
<dbReference type="InterPro" id="IPR000847">
    <property type="entry name" value="LysR_HTH_N"/>
</dbReference>
<dbReference type="PRINTS" id="PR00039">
    <property type="entry name" value="HTHLYSR"/>
</dbReference>
<keyword evidence="2" id="KW-0805">Transcription regulation</keyword>
<protein>
    <submittedName>
        <fullName evidence="6">LysR family transcriptional regulator</fullName>
    </submittedName>
</protein>
<keyword evidence="4" id="KW-0804">Transcription</keyword>
<feature type="domain" description="HTH lysR-type" evidence="5">
    <location>
        <begin position="8"/>
        <end position="60"/>
    </location>
</feature>
<organism evidence="6">
    <name type="scientific">Klebsiella pneumoniae subsp. pneumoniae</name>
    <dbReference type="NCBI Taxonomy" id="72407"/>
    <lineage>
        <taxon>Bacteria</taxon>
        <taxon>Pseudomonadati</taxon>
        <taxon>Pseudomonadota</taxon>
        <taxon>Gammaproteobacteria</taxon>
        <taxon>Enterobacterales</taxon>
        <taxon>Enterobacteriaceae</taxon>
        <taxon>Klebsiella/Raoultella group</taxon>
        <taxon>Klebsiella</taxon>
        <taxon>Klebsiella pneumoniae complex</taxon>
    </lineage>
</organism>
<name>A0A0E3KI88_KLEPN</name>
<comment type="similarity">
    <text evidence="1">Belongs to the LysR transcriptional regulatory family.</text>
</comment>
<dbReference type="EMBL" id="KP125893">
    <property type="protein sequence ID" value="AKA86865.1"/>
    <property type="molecule type" value="Genomic_DNA"/>
</dbReference>
<keyword evidence="3" id="KW-0238">DNA-binding</keyword>